<accession>A0A8J7C354</accession>
<feature type="transmembrane region" description="Helical" evidence="1">
    <location>
        <begin position="12"/>
        <end position="35"/>
    </location>
</feature>
<name>A0A8J7C354_9BACT</name>
<feature type="transmembrane region" description="Helical" evidence="1">
    <location>
        <begin position="87"/>
        <end position="107"/>
    </location>
</feature>
<dbReference type="Proteomes" id="UP000598633">
    <property type="component" value="Unassembled WGS sequence"/>
</dbReference>
<sequence length="332" mass="35711">MQDTETKIRSGWQGSVAVALARVIVPLWLAIGAVLKLMDLSPTHLPAALIKWCGGLGIDLMFVLRFEIVAELIVVGVMVLLPPLARWIGVAMLAVFVPVLIGDLLLGASSCGCFGAVKVSPWITLVMDVTFLFGLLLLGRSEPRLAVTRDLPTSKVLIAGVWSLLSVVVAFGLSAPGATVPGGIDGSVVESPGSAALSLPADGYYMPQYQDWIGRPFAELDVAKWASNLPDDLIFGSQYVIFYRKDCEHCHELMALYFSGSLERPTTAISVPERDGYPTENLQPFDCPECRLAELPAGVDWFLQTPVLVRLVDGVVECAAEVDATAPECLVQ</sequence>
<evidence type="ECO:0000313" key="2">
    <source>
        <dbReference type="EMBL" id="MBD3870140.1"/>
    </source>
</evidence>
<keyword evidence="1" id="KW-0472">Membrane</keyword>
<keyword evidence="1" id="KW-1133">Transmembrane helix</keyword>
<evidence type="ECO:0000313" key="3">
    <source>
        <dbReference type="Proteomes" id="UP000598633"/>
    </source>
</evidence>
<protein>
    <submittedName>
        <fullName evidence="2">Uncharacterized protein</fullName>
    </submittedName>
</protein>
<comment type="caution">
    <text evidence="2">The sequence shown here is derived from an EMBL/GenBank/DDBJ whole genome shotgun (WGS) entry which is preliminary data.</text>
</comment>
<dbReference type="EMBL" id="JACXWA010000033">
    <property type="protein sequence ID" value="MBD3870140.1"/>
    <property type="molecule type" value="Genomic_DNA"/>
</dbReference>
<feature type="transmembrane region" description="Helical" evidence="1">
    <location>
        <begin position="56"/>
        <end position="81"/>
    </location>
</feature>
<proteinExistence type="predicted"/>
<feature type="transmembrane region" description="Helical" evidence="1">
    <location>
        <begin position="119"/>
        <end position="137"/>
    </location>
</feature>
<feature type="transmembrane region" description="Helical" evidence="1">
    <location>
        <begin position="157"/>
        <end position="175"/>
    </location>
</feature>
<reference evidence="2 3" key="1">
    <citation type="submission" date="2020-08" db="EMBL/GenBank/DDBJ databases">
        <title>Acidobacteriota in marine sediments use diverse sulfur dissimilation pathways.</title>
        <authorList>
            <person name="Wasmund K."/>
        </authorList>
    </citation>
    <scope>NUCLEOTIDE SEQUENCE [LARGE SCALE GENOMIC DNA]</scope>
    <source>
        <strain evidence="2">MAG AM3-A</strain>
    </source>
</reference>
<evidence type="ECO:0000256" key="1">
    <source>
        <dbReference type="SAM" id="Phobius"/>
    </source>
</evidence>
<keyword evidence="1" id="KW-0812">Transmembrane</keyword>
<organism evidence="2 3">
    <name type="scientific">Candidatus Sulfomarinibacter kjeldsenii</name>
    <dbReference type="NCBI Taxonomy" id="2885994"/>
    <lineage>
        <taxon>Bacteria</taxon>
        <taxon>Pseudomonadati</taxon>
        <taxon>Acidobacteriota</taxon>
        <taxon>Thermoanaerobaculia</taxon>
        <taxon>Thermoanaerobaculales</taxon>
        <taxon>Candidatus Sulfomarinibacteraceae</taxon>
        <taxon>Candidatus Sulfomarinibacter</taxon>
    </lineage>
</organism>
<dbReference type="AlphaFoldDB" id="A0A8J7C354"/>
<gene>
    <name evidence="2" type="ORF">IFJ97_02125</name>
</gene>